<protein>
    <recommendedName>
        <fullName evidence="2">Rap1a immunity protein domain-containing protein</fullName>
    </recommendedName>
</protein>
<name>A0ABY3CB61_9GAMM</name>
<sequence>MKAVKLILIAAMLIPMSANAGFNAFIDGHKLQGKSRAYKSGDIDDADLYDAGAYVYYIMGVIDSNIGSGLFCPQNISSDQAANVVTKYLNEHPQSLDSSGEALVKAALAQEWPCKP</sequence>
<dbReference type="Pfam" id="PF18602">
    <property type="entry name" value="Rap1a"/>
    <property type="match status" value="1"/>
</dbReference>
<feature type="signal peptide" evidence="1">
    <location>
        <begin position="1"/>
        <end position="20"/>
    </location>
</feature>
<dbReference type="Gene3D" id="1.10.890.40">
    <property type="match status" value="1"/>
</dbReference>
<dbReference type="Proteomes" id="UP000733744">
    <property type="component" value="Unassembled WGS sequence"/>
</dbReference>
<feature type="domain" description="Rap1a immunity protein" evidence="2">
    <location>
        <begin position="40"/>
        <end position="114"/>
    </location>
</feature>
<gene>
    <name evidence="3" type="ORF">EKO24_010030</name>
</gene>
<evidence type="ECO:0000313" key="3">
    <source>
        <dbReference type="EMBL" id="TRW95387.1"/>
    </source>
</evidence>
<proteinExistence type="predicted"/>
<reference evidence="3 4" key="1">
    <citation type="journal article" date="2019" name="Antonie Van Leeuwenhoek">
        <title>Description of 'Ca. Methylobacter oryzae' KRF1, a novel species from the environmentally important Methylobacter clade 2.</title>
        <authorList>
            <person name="Khatri K."/>
            <person name="Mohite J.A."/>
            <person name="Pandit P.S."/>
            <person name="Bahulikar R."/>
            <person name="Rahalkar M.C."/>
        </authorList>
    </citation>
    <scope>NUCLEOTIDE SEQUENCE [LARGE SCALE GENOMIC DNA]</scope>
    <source>
        <strain evidence="3 4">KRF1</strain>
    </source>
</reference>
<evidence type="ECO:0000256" key="1">
    <source>
        <dbReference type="SAM" id="SignalP"/>
    </source>
</evidence>
<dbReference type="EMBL" id="RYFG02000090">
    <property type="protein sequence ID" value="TRW95387.1"/>
    <property type="molecule type" value="Genomic_DNA"/>
</dbReference>
<dbReference type="InterPro" id="IPR041238">
    <property type="entry name" value="Rap1a"/>
</dbReference>
<keyword evidence="4" id="KW-1185">Reference proteome</keyword>
<accession>A0ABY3CB61</accession>
<keyword evidence="1" id="KW-0732">Signal</keyword>
<evidence type="ECO:0000313" key="4">
    <source>
        <dbReference type="Proteomes" id="UP000733744"/>
    </source>
</evidence>
<feature type="chain" id="PRO_5046406873" description="Rap1a immunity protein domain-containing protein" evidence="1">
    <location>
        <begin position="21"/>
        <end position="116"/>
    </location>
</feature>
<evidence type="ECO:0000259" key="2">
    <source>
        <dbReference type="Pfam" id="PF18602"/>
    </source>
</evidence>
<comment type="caution">
    <text evidence="3">The sequence shown here is derived from an EMBL/GenBank/DDBJ whole genome shotgun (WGS) entry which is preliminary data.</text>
</comment>
<organism evidence="3 4">
    <name type="scientific">Candidatus Methylobacter oryzae</name>
    <dbReference type="NCBI Taxonomy" id="2497749"/>
    <lineage>
        <taxon>Bacteria</taxon>
        <taxon>Pseudomonadati</taxon>
        <taxon>Pseudomonadota</taxon>
        <taxon>Gammaproteobacteria</taxon>
        <taxon>Methylococcales</taxon>
        <taxon>Methylococcaceae</taxon>
        <taxon>Methylobacter</taxon>
    </lineage>
</organism>
<dbReference type="RefSeq" id="WP_127030722.1">
    <property type="nucleotide sequence ID" value="NZ_RYFG02000090.1"/>
</dbReference>